<reference evidence="7 8" key="1">
    <citation type="submission" date="2019-02" db="EMBL/GenBank/DDBJ databases">
        <title>Isolation and identification of novel species under the genus Muribaculum.</title>
        <authorList>
            <person name="Miyake S."/>
            <person name="Ding Y."/>
            <person name="Low A."/>
            <person name="Soh M."/>
            <person name="Seedorf H."/>
        </authorList>
    </citation>
    <scope>NUCLEOTIDE SEQUENCE [LARGE SCALE GENOMIC DNA]</scope>
    <source>
        <strain evidence="7 8">TLL-A3</strain>
    </source>
</reference>
<keyword evidence="8" id="KW-1185">Reference proteome</keyword>
<proteinExistence type="predicted"/>
<evidence type="ECO:0000256" key="5">
    <source>
        <dbReference type="ARBA" id="ARBA00023237"/>
    </source>
</evidence>
<sequence>MRNWLNNALVTAGIAVSLLLEGCSAVRHVPEGRYLLDKVNISVEGDKDIPSADLYNYLRQTPNHKVLGFWKLQLGTYNLSGNDSTKWYNRWVRRMGQPPVIYEQALTDASARQLHLAMINRGYLNAHVEVDTTIRTEKRRIDVRYNIFTGEPHVIRSVTYDIPDSAVASVIMADSTKFTVKTGDKFDRDNLDSERTLITRRLRNRGYYAFNKDYITYYADTAANSCSVDLTMAVRPPRRPNGADTAADSAAIHTLYRIGKVYFITDSDGDRSNLDTVSYKGVDIVYGRDRYLKPGALEEKCFLIPGQLYSPHNVDRTYESIARLGILKSINIELVPEATLDNGDRLLDAYIRLSRNKKQSITLDIEGTNSEGDLGFGVGATYQHRNLAKGSQLFTGRLRMNYESLSGSFNGLINDRYTEYAGEVGITFPRFEFPFAPLSMRQRFNVSSEFALSFNYQERPEYTRIISGAAWRYKWVNRTNTRRHEFDLIDINYVYLPARTNGFLDAIAPDNPLLRYSYEDHFIMSMGYRYYHTNKRIASAVGRARGIQPIVYTIRASAETAGNLLYLGSKAFGKRSESGVYEVFNTQFSQYIKGEVDYAITRNFDHRHSLAFHIGGGIGYPYGNSRVLPFEKRFYAGGANGVRGWGVRTLGPGRYNSHNSVSYFINQCGDIRLDMSLEYRAKLFWVLEGGAFIDAGNIWTIHNYENQPGGMFHFNTFWKEIAWAYGLGLRMDFNYFLLRLDLGVKAYNPAQGQERWPLFHFDWHRDTAVHFSVGYPF</sequence>
<evidence type="ECO:0000256" key="3">
    <source>
        <dbReference type="ARBA" id="ARBA00022729"/>
    </source>
</evidence>
<organism evidence="7 8">
    <name type="scientific">Duncaniella freteri</name>
    <dbReference type="NCBI Taxonomy" id="2530391"/>
    <lineage>
        <taxon>Bacteria</taxon>
        <taxon>Pseudomonadati</taxon>
        <taxon>Bacteroidota</taxon>
        <taxon>Bacteroidia</taxon>
        <taxon>Bacteroidales</taxon>
        <taxon>Muribaculaceae</taxon>
        <taxon>Duncaniella</taxon>
    </lineage>
</organism>
<dbReference type="RefSeq" id="WP_135472080.1">
    <property type="nucleotide sequence ID" value="NZ_CASJDB010000018.1"/>
</dbReference>
<evidence type="ECO:0000256" key="1">
    <source>
        <dbReference type="ARBA" id="ARBA00004370"/>
    </source>
</evidence>
<dbReference type="PANTHER" id="PTHR12815:SF47">
    <property type="entry name" value="TRANSLOCATION AND ASSEMBLY MODULE SUBUNIT TAMA"/>
    <property type="match status" value="1"/>
</dbReference>
<dbReference type="InterPro" id="IPR039910">
    <property type="entry name" value="D15-like"/>
</dbReference>
<dbReference type="Pfam" id="PF01103">
    <property type="entry name" value="Omp85"/>
    <property type="match status" value="1"/>
</dbReference>
<dbReference type="GO" id="GO:0019867">
    <property type="term" value="C:outer membrane"/>
    <property type="evidence" value="ECO:0007669"/>
    <property type="project" value="InterPro"/>
</dbReference>
<keyword evidence="5" id="KW-0998">Cell outer membrane</keyword>
<comment type="caution">
    <text evidence="7">The sequence shown here is derived from an EMBL/GenBank/DDBJ whole genome shotgun (WGS) entry which is preliminary data.</text>
</comment>
<name>A0A4Z0V4C3_9BACT</name>
<evidence type="ECO:0000259" key="6">
    <source>
        <dbReference type="Pfam" id="PF01103"/>
    </source>
</evidence>
<evidence type="ECO:0000313" key="8">
    <source>
        <dbReference type="Proteomes" id="UP000297635"/>
    </source>
</evidence>
<gene>
    <name evidence="7" type="ORF">EZ315_10750</name>
</gene>
<dbReference type="InterPro" id="IPR000184">
    <property type="entry name" value="Bac_surfAg_D15"/>
</dbReference>
<dbReference type="GeneID" id="82150266"/>
<dbReference type="PANTHER" id="PTHR12815">
    <property type="entry name" value="SORTING AND ASSEMBLY MACHINERY SAMM50 PROTEIN FAMILY MEMBER"/>
    <property type="match status" value="1"/>
</dbReference>
<evidence type="ECO:0000256" key="4">
    <source>
        <dbReference type="ARBA" id="ARBA00023136"/>
    </source>
</evidence>
<dbReference type="Gene3D" id="2.40.160.50">
    <property type="entry name" value="membrane protein fhac: a member of the omp85/tpsb transporter family"/>
    <property type="match status" value="1"/>
</dbReference>
<keyword evidence="4" id="KW-0472">Membrane</keyword>
<comment type="subcellular location">
    <subcellularLocation>
        <location evidence="1">Membrane</location>
    </subcellularLocation>
</comment>
<keyword evidence="2" id="KW-0812">Transmembrane</keyword>
<dbReference type="AlphaFoldDB" id="A0A4Z0V4C3"/>
<feature type="domain" description="Bacterial surface antigen (D15)" evidence="6">
    <location>
        <begin position="591"/>
        <end position="774"/>
    </location>
</feature>
<keyword evidence="3" id="KW-0732">Signal</keyword>
<dbReference type="Gene3D" id="3.10.20.310">
    <property type="entry name" value="membrane protein fhac"/>
    <property type="match status" value="1"/>
</dbReference>
<evidence type="ECO:0000256" key="2">
    <source>
        <dbReference type="ARBA" id="ARBA00022692"/>
    </source>
</evidence>
<dbReference type="Proteomes" id="UP000297635">
    <property type="component" value="Unassembled WGS sequence"/>
</dbReference>
<dbReference type="EMBL" id="SJSA01000002">
    <property type="protein sequence ID" value="TGG36341.1"/>
    <property type="molecule type" value="Genomic_DNA"/>
</dbReference>
<accession>A0A4Z0V4C3</accession>
<evidence type="ECO:0000313" key="7">
    <source>
        <dbReference type="EMBL" id="TGG36341.1"/>
    </source>
</evidence>
<protein>
    <submittedName>
        <fullName evidence="7">Outer membrane protein assembly factor</fullName>
    </submittedName>
</protein>